<evidence type="ECO:0000313" key="3">
    <source>
        <dbReference type="Proteomes" id="UP000250561"/>
    </source>
</evidence>
<accession>A0A2X1JQ33</accession>
<reference evidence="2 3" key="1">
    <citation type="submission" date="2018-06" db="EMBL/GenBank/DDBJ databases">
        <authorList>
            <consortium name="Pathogen Informatics"/>
            <person name="Doyle S."/>
        </authorList>
    </citation>
    <scope>NUCLEOTIDE SEQUENCE [LARGE SCALE GENOMIC DNA]</scope>
    <source>
        <strain evidence="2 3">NCTC11126</strain>
    </source>
</reference>
<protein>
    <submittedName>
        <fullName evidence="2">Sel1 domain protein repeat-containing protein</fullName>
    </submittedName>
</protein>
<dbReference type="Gene3D" id="1.25.40.10">
    <property type="entry name" value="Tetratricopeptide repeat domain"/>
    <property type="match status" value="1"/>
</dbReference>
<dbReference type="SUPFAM" id="SSF81901">
    <property type="entry name" value="HCP-like"/>
    <property type="match status" value="1"/>
</dbReference>
<gene>
    <name evidence="2" type="ORF">NCTC11126_03736</name>
</gene>
<dbReference type="InterPro" id="IPR011990">
    <property type="entry name" value="TPR-like_helical_dom_sf"/>
</dbReference>
<proteinExistence type="predicted"/>
<name>A0A2X1JQ33_ECOLX</name>
<dbReference type="RefSeq" id="WP_122990277.1">
    <property type="nucleotide sequence ID" value="NZ_BFJT01000009.1"/>
</dbReference>
<organism evidence="2 3">
    <name type="scientific">Escherichia coli</name>
    <dbReference type="NCBI Taxonomy" id="562"/>
    <lineage>
        <taxon>Bacteria</taxon>
        <taxon>Pseudomonadati</taxon>
        <taxon>Pseudomonadota</taxon>
        <taxon>Gammaproteobacteria</taxon>
        <taxon>Enterobacterales</taxon>
        <taxon>Enterobacteriaceae</taxon>
        <taxon>Escherichia</taxon>
    </lineage>
</organism>
<evidence type="ECO:0000256" key="1">
    <source>
        <dbReference type="SAM" id="MobiDB-lite"/>
    </source>
</evidence>
<evidence type="ECO:0000313" key="2">
    <source>
        <dbReference type="EMBL" id="SPW48249.1"/>
    </source>
</evidence>
<dbReference type="EMBL" id="UARS01000007">
    <property type="protein sequence ID" value="SPW48249.1"/>
    <property type="molecule type" value="Genomic_DNA"/>
</dbReference>
<dbReference type="Proteomes" id="UP000250561">
    <property type="component" value="Unassembled WGS sequence"/>
</dbReference>
<feature type="region of interest" description="Disordered" evidence="1">
    <location>
        <begin position="1"/>
        <end position="26"/>
    </location>
</feature>
<sequence>MDNSKHSDEAEKLLAELSARKGEGEPKSTVSVFYLQPEEVNTLSHQAKRGDGEAGFRLFLYYKLSNYDEEKSSQWLKIAANNGHATAQYRLYVELQEQGETKEANEWLQKIKLAASNNDSSAIWFLVNCYKNQGNKKEALQWAYKLKASKQPLDADRLIEELTKEQK</sequence>
<dbReference type="AlphaFoldDB" id="A0A2X1JQ33"/>